<protein>
    <submittedName>
        <fullName evidence="1">Sugar ABC transporter</fullName>
    </submittedName>
</protein>
<evidence type="ECO:0000313" key="1">
    <source>
        <dbReference type="EMBL" id="RCU50937.1"/>
    </source>
</evidence>
<name>A0A368NK03_9GAMM</name>
<keyword evidence="2" id="KW-1185">Reference proteome</keyword>
<comment type="caution">
    <text evidence="1">The sequence shown here is derived from an EMBL/GenBank/DDBJ whole genome shotgun (WGS) entry which is preliminary data.</text>
</comment>
<dbReference type="Gene3D" id="3.40.50.2300">
    <property type="match status" value="2"/>
</dbReference>
<reference evidence="1 2" key="1">
    <citation type="submission" date="2018-07" db="EMBL/GenBank/DDBJ databases">
        <title>Corallincola holothuriorum sp. nov., a new facultative anaerobe isolated from sea cucumber Apostichopus japonicus.</title>
        <authorList>
            <person name="Xia H."/>
        </authorList>
    </citation>
    <scope>NUCLEOTIDE SEQUENCE [LARGE SCALE GENOMIC DNA]</scope>
    <source>
        <strain evidence="1 2">C4</strain>
    </source>
</reference>
<evidence type="ECO:0000313" key="2">
    <source>
        <dbReference type="Proteomes" id="UP000252558"/>
    </source>
</evidence>
<accession>A0A368NK03</accession>
<dbReference type="InterPro" id="IPR007487">
    <property type="entry name" value="ABC_transpt-TYRBP-like"/>
</dbReference>
<dbReference type="AlphaFoldDB" id="A0A368NK03"/>
<organism evidence="1 2">
    <name type="scientific">Corallincola holothuriorum</name>
    <dbReference type="NCBI Taxonomy" id="2282215"/>
    <lineage>
        <taxon>Bacteria</taxon>
        <taxon>Pseudomonadati</taxon>
        <taxon>Pseudomonadota</taxon>
        <taxon>Gammaproteobacteria</taxon>
        <taxon>Alteromonadales</taxon>
        <taxon>Psychromonadaceae</taxon>
        <taxon>Corallincola</taxon>
    </lineage>
</organism>
<dbReference type="Proteomes" id="UP000252558">
    <property type="component" value="Unassembled WGS sequence"/>
</dbReference>
<proteinExistence type="predicted"/>
<dbReference type="PANTHER" id="PTHR35271:SF1">
    <property type="entry name" value="ABC TRANSPORTER, SUBSTRATE-BINDING LIPOPROTEIN"/>
    <property type="match status" value="1"/>
</dbReference>
<sequence length="342" mass="38674">MRRFFISDTEHFSLLKLSRQLLCVLLCCVSFSVIAKRPVVLVIDSYHQGYGWVDHYQQGITEALAKRAQLHFYQLDAKRLPVDAYENRAEQAWQTYLALKPDVVILCDDEAVALLTIRISNHGTPVVYFGVNSDARDHGLLKLENVSGLVERPLFKRSLAYLRELLPLPPKKVLVLWDDSPTAQRTLVESFDGGGTTTVYGIQVEHRQVSHVSAWQQSIVTSQQQGFDAVVVGLYQKLLDEQDLQVDDSALLAWTSQHTPLPIFSFWDFAVGKRGTIGGLVMSGKEQGRAAAKRAELFIHKIPMSSFPSTENSGYFIFSREQLKRWQIVLPEQIEEIATLVE</sequence>
<dbReference type="EMBL" id="QPID01000003">
    <property type="protein sequence ID" value="RCU50937.1"/>
    <property type="molecule type" value="Genomic_DNA"/>
</dbReference>
<gene>
    <name evidence="1" type="ORF">DU002_06325</name>
</gene>
<dbReference type="PANTHER" id="PTHR35271">
    <property type="entry name" value="ABC TRANSPORTER, SUBSTRATE-BINDING LIPOPROTEIN-RELATED"/>
    <property type="match status" value="1"/>
</dbReference>